<dbReference type="RefSeq" id="WP_116682253.1">
    <property type="nucleotide sequence ID" value="NZ_QURL01000002.1"/>
</dbReference>
<dbReference type="InterPro" id="IPR045569">
    <property type="entry name" value="Metalloprtase-TldD/E_C"/>
</dbReference>
<feature type="domain" description="Metalloprotease TldD/E central" evidence="4">
    <location>
        <begin position="117"/>
        <end position="222"/>
    </location>
</feature>
<name>A0A371X7Z6_9HYPH</name>
<dbReference type="InterPro" id="IPR036059">
    <property type="entry name" value="TldD/PmbA_sf"/>
</dbReference>
<accession>A0A371X7Z6</accession>
<comment type="similarity">
    <text evidence="1">Belongs to the peptidase U62 family.</text>
</comment>
<protein>
    <submittedName>
        <fullName evidence="5">TldD/PmbA family protein</fullName>
    </submittedName>
</protein>
<dbReference type="Gene3D" id="3.30.2290.10">
    <property type="entry name" value="PmbA/TldD superfamily"/>
    <property type="match status" value="1"/>
</dbReference>
<dbReference type="SUPFAM" id="SSF111283">
    <property type="entry name" value="Putative modulator of DNA gyrase, PmbA/TldD"/>
    <property type="match status" value="1"/>
</dbReference>
<evidence type="ECO:0000313" key="6">
    <source>
        <dbReference type="Proteomes" id="UP000264310"/>
    </source>
</evidence>
<dbReference type="PANTHER" id="PTHR43421">
    <property type="entry name" value="METALLOPROTEASE PMBA"/>
    <property type="match status" value="1"/>
</dbReference>
<comment type="caution">
    <text evidence="5">The sequence shown here is derived from an EMBL/GenBank/DDBJ whole genome shotgun (WGS) entry which is preliminary data.</text>
</comment>
<dbReference type="Proteomes" id="UP000264310">
    <property type="component" value="Unassembled WGS sequence"/>
</dbReference>
<dbReference type="Pfam" id="PF19289">
    <property type="entry name" value="PmbA_TldD_3rd"/>
    <property type="match status" value="1"/>
</dbReference>
<feature type="domain" description="Metalloprotease TldD/E N-terminal" evidence="2">
    <location>
        <begin position="27"/>
        <end position="89"/>
    </location>
</feature>
<gene>
    <name evidence="5" type="ORF">DYI37_05885</name>
</gene>
<dbReference type="OrthoDB" id="9803618at2"/>
<proteinExistence type="inferred from homology"/>
<dbReference type="InterPro" id="IPR035068">
    <property type="entry name" value="TldD/PmbA_N"/>
</dbReference>
<evidence type="ECO:0000259" key="4">
    <source>
        <dbReference type="Pfam" id="PF19290"/>
    </source>
</evidence>
<dbReference type="AlphaFoldDB" id="A0A371X7Z6"/>
<feature type="domain" description="Metalloprotease TldD/E C-terminal" evidence="3">
    <location>
        <begin position="229"/>
        <end position="444"/>
    </location>
</feature>
<evidence type="ECO:0000256" key="1">
    <source>
        <dbReference type="ARBA" id="ARBA00005836"/>
    </source>
</evidence>
<reference evidence="5 6" key="1">
    <citation type="submission" date="2018-08" db="EMBL/GenBank/DDBJ databases">
        <title>Fulvimarina sp. 85, whole genome shotgun sequence.</title>
        <authorList>
            <person name="Tuo L."/>
        </authorList>
    </citation>
    <scope>NUCLEOTIDE SEQUENCE [LARGE SCALE GENOMIC DNA]</scope>
    <source>
        <strain evidence="5 6">85</strain>
    </source>
</reference>
<dbReference type="Pfam" id="PF19290">
    <property type="entry name" value="PmbA_TldD_2nd"/>
    <property type="match status" value="1"/>
</dbReference>
<dbReference type="GO" id="GO:0005829">
    <property type="term" value="C:cytosol"/>
    <property type="evidence" value="ECO:0007669"/>
    <property type="project" value="TreeGrafter"/>
</dbReference>
<dbReference type="Pfam" id="PF01523">
    <property type="entry name" value="PmbA_TldD_1st"/>
    <property type="match status" value="1"/>
</dbReference>
<dbReference type="InterPro" id="IPR047657">
    <property type="entry name" value="PmbA"/>
</dbReference>
<dbReference type="InterPro" id="IPR045570">
    <property type="entry name" value="Metalloprtase-TldD/E_cen_dom"/>
</dbReference>
<evidence type="ECO:0000259" key="2">
    <source>
        <dbReference type="Pfam" id="PF01523"/>
    </source>
</evidence>
<dbReference type="PANTHER" id="PTHR43421:SF1">
    <property type="entry name" value="METALLOPROTEASE PMBA"/>
    <property type="match status" value="1"/>
</dbReference>
<organism evidence="5 6">
    <name type="scientific">Fulvimarina endophytica</name>
    <dbReference type="NCBI Taxonomy" id="2293836"/>
    <lineage>
        <taxon>Bacteria</taxon>
        <taxon>Pseudomonadati</taxon>
        <taxon>Pseudomonadota</taxon>
        <taxon>Alphaproteobacteria</taxon>
        <taxon>Hyphomicrobiales</taxon>
        <taxon>Aurantimonadaceae</taxon>
        <taxon>Fulvimarina</taxon>
    </lineage>
</organism>
<evidence type="ECO:0000259" key="3">
    <source>
        <dbReference type="Pfam" id="PF19289"/>
    </source>
</evidence>
<dbReference type="EMBL" id="QURL01000002">
    <property type="protein sequence ID" value="RFC65355.1"/>
    <property type="molecule type" value="Genomic_DNA"/>
</dbReference>
<dbReference type="GO" id="GO:0008237">
    <property type="term" value="F:metallopeptidase activity"/>
    <property type="evidence" value="ECO:0007669"/>
    <property type="project" value="InterPro"/>
</dbReference>
<keyword evidence="6" id="KW-1185">Reference proteome</keyword>
<dbReference type="GO" id="GO:0006508">
    <property type="term" value="P:proteolysis"/>
    <property type="evidence" value="ECO:0007669"/>
    <property type="project" value="InterPro"/>
</dbReference>
<sequence length="445" mass="46827">MDQNTTRLLSVADSLLERVLKAGASAADVAVATSTSTGVEVRLGKVEETESSETEGISLRVFVGQRVASVSGDTRSDLQMLAERAVAMAKVSPPDEFAGLADPERHATDIPDLDLFDPTDVTPDEMRDSALAMEDAARAVAGVTNSGGASASRGTSSLVLATSNGFRGHRMRSGFSRSVSVLGGEGTGMQRDYDFDSRMHYGDLEDPETIGRRAGERVARRLDPGGMPTGRVPVVFDPRVARGLIASLVSAINGAAIARGTSFLKTMMDWQVLPETMTLTDEPTLRRRPGSRPFDGEGVSGDPITLVENGILRNWLLDTATAKELGLTTNGRAARMGAGLSPSSTNVILTPGSMSPAELIADTGKGLYVDELIGHGANLVTGDYSRGASGFLIENGELTRPVSEITIAGNLKDMLLSLTAADDLDTRFSLVAPTLRVGSMTVAGR</sequence>
<evidence type="ECO:0000313" key="5">
    <source>
        <dbReference type="EMBL" id="RFC65355.1"/>
    </source>
</evidence>
<dbReference type="InterPro" id="IPR002510">
    <property type="entry name" value="Metalloprtase-TldD/E_N"/>
</dbReference>